<keyword evidence="3" id="KW-1185">Reference proteome</keyword>
<name>D7MDV3_ARALL</name>
<evidence type="ECO:0000313" key="2">
    <source>
        <dbReference type="EMBL" id="EFH43980.1"/>
    </source>
</evidence>
<protein>
    <submittedName>
        <fullName evidence="2">Predicted protein</fullName>
    </submittedName>
</protein>
<dbReference type="SUPFAM" id="SSF56112">
    <property type="entry name" value="Protein kinase-like (PK-like)"/>
    <property type="match status" value="1"/>
</dbReference>
<dbReference type="EMBL" id="GL348719">
    <property type="protein sequence ID" value="EFH43980.1"/>
    <property type="molecule type" value="Genomic_DNA"/>
</dbReference>
<keyword evidence="1" id="KW-0732">Signal</keyword>
<dbReference type="HOGENOM" id="CLU_1391941_0_0_1"/>
<dbReference type="AlphaFoldDB" id="D7MDV3"/>
<accession>D7MDV3</accession>
<dbReference type="Gramene" id="Al_scaffold_0007_1827">
    <property type="protein sequence ID" value="Al_scaffold_0007_1827"/>
    <property type="gene ID" value="Al_scaffold_0007_1827"/>
</dbReference>
<dbReference type="PANTHER" id="PTHR27006">
    <property type="entry name" value="PROMASTIGOTE SURFACE ANTIGEN PROTEIN PSA"/>
    <property type="match status" value="1"/>
</dbReference>
<dbReference type="InterPro" id="IPR011009">
    <property type="entry name" value="Kinase-like_dom_sf"/>
</dbReference>
<feature type="signal peptide" evidence="1">
    <location>
        <begin position="1"/>
        <end position="19"/>
    </location>
</feature>
<evidence type="ECO:0000313" key="3">
    <source>
        <dbReference type="Proteomes" id="UP000008694"/>
    </source>
</evidence>
<dbReference type="PANTHER" id="PTHR27006:SF606">
    <property type="entry name" value="INTERLEUKIN-1 RECEPTOR-ASSOCIATED KINASE 4"/>
    <property type="match status" value="1"/>
</dbReference>
<gene>
    <name evidence="2" type="ORF">ARALYDRAFT_657772</name>
</gene>
<dbReference type="STRING" id="81972.D7MDV3"/>
<reference evidence="3" key="1">
    <citation type="journal article" date="2011" name="Nat. Genet.">
        <title>The Arabidopsis lyrata genome sequence and the basis of rapid genome size change.</title>
        <authorList>
            <person name="Hu T.T."/>
            <person name="Pattyn P."/>
            <person name="Bakker E.G."/>
            <person name="Cao J."/>
            <person name="Cheng J.-F."/>
            <person name="Clark R.M."/>
            <person name="Fahlgren N."/>
            <person name="Fawcett J.A."/>
            <person name="Grimwood J."/>
            <person name="Gundlach H."/>
            <person name="Haberer G."/>
            <person name="Hollister J.D."/>
            <person name="Ossowski S."/>
            <person name="Ottilar R.P."/>
            <person name="Salamov A.A."/>
            <person name="Schneeberger K."/>
            <person name="Spannagl M."/>
            <person name="Wang X."/>
            <person name="Yang L."/>
            <person name="Nasrallah M.E."/>
            <person name="Bergelson J."/>
            <person name="Carrington J.C."/>
            <person name="Gaut B.S."/>
            <person name="Schmutz J."/>
            <person name="Mayer K.F.X."/>
            <person name="Van de Peer Y."/>
            <person name="Grigoriev I.V."/>
            <person name="Nordborg M."/>
            <person name="Weigel D."/>
            <person name="Guo Y.-L."/>
        </authorList>
    </citation>
    <scope>NUCLEOTIDE SEQUENCE [LARGE SCALE GENOMIC DNA]</scope>
    <source>
        <strain evidence="3">cv. MN47</strain>
    </source>
</reference>
<organism evidence="3">
    <name type="scientific">Arabidopsis lyrata subsp. lyrata</name>
    <name type="common">Lyre-leaved rock-cress</name>
    <dbReference type="NCBI Taxonomy" id="81972"/>
    <lineage>
        <taxon>Eukaryota</taxon>
        <taxon>Viridiplantae</taxon>
        <taxon>Streptophyta</taxon>
        <taxon>Embryophyta</taxon>
        <taxon>Tracheophyta</taxon>
        <taxon>Spermatophyta</taxon>
        <taxon>Magnoliopsida</taxon>
        <taxon>eudicotyledons</taxon>
        <taxon>Gunneridae</taxon>
        <taxon>Pentapetalae</taxon>
        <taxon>rosids</taxon>
        <taxon>malvids</taxon>
        <taxon>Brassicales</taxon>
        <taxon>Brassicaceae</taxon>
        <taxon>Camelineae</taxon>
        <taxon>Arabidopsis</taxon>
    </lineage>
</organism>
<sequence>MWIIISFAAVGKHMALVSGRAVTCDGMSIHSMAFLTIRLHPHFLLKKSNLFTPPRLHASRVCGEWAVLDEICFHQIDGSVGNLVTYVWRLWNNKSFLELVDPAMGESYDKDEVIRCIHISLLCVQENPVDRPTMSTLFQMLTNTFLTLPVPQSPGVFFRVRSEPNSLAERLDPGPSNTMSFAYSIDDASITSVNLR</sequence>
<dbReference type="eggNOG" id="KOG1187">
    <property type="taxonomic scope" value="Eukaryota"/>
</dbReference>
<evidence type="ECO:0000256" key="1">
    <source>
        <dbReference type="SAM" id="SignalP"/>
    </source>
</evidence>
<dbReference type="Gene3D" id="1.10.510.10">
    <property type="entry name" value="Transferase(Phosphotransferase) domain 1"/>
    <property type="match status" value="1"/>
</dbReference>
<dbReference type="Proteomes" id="UP000008694">
    <property type="component" value="Unassembled WGS sequence"/>
</dbReference>
<feature type="chain" id="PRO_5003103047" evidence="1">
    <location>
        <begin position="20"/>
        <end position="196"/>
    </location>
</feature>
<proteinExistence type="predicted"/>